<keyword evidence="2" id="KW-1185">Reference proteome</keyword>
<dbReference type="EMBL" id="JARKHS020002832">
    <property type="protein sequence ID" value="KAK8786271.1"/>
    <property type="molecule type" value="Genomic_DNA"/>
</dbReference>
<reference evidence="1 2" key="1">
    <citation type="journal article" date="2023" name="Arcadia Sci">
        <title>De novo assembly of a long-read Amblyomma americanum tick genome.</title>
        <authorList>
            <person name="Chou S."/>
            <person name="Poskanzer K.E."/>
            <person name="Rollins M."/>
            <person name="Thuy-Boun P.S."/>
        </authorList>
    </citation>
    <scope>NUCLEOTIDE SEQUENCE [LARGE SCALE GENOMIC DNA]</scope>
    <source>
        <strain evidence="1">F_SG_1</strain>
        <tissue evidence="1">Salivary glands</tissue>
    </source>
</reference>
<name>A0AAQ4FHT6_AMBAM</name>
<dbReference type="Proteomes" id="UP001321473">
    <property type="component" value="Unassembled WGS sequence"/>
</dbReference>
<protein>
    <submittedName>
        <fullName evidence="1">Uncharacterized protein</fullName>
    </submittedName>
</protein>
<accession>A0AAQ4FHT6</accession>
<sequence>MLDPIHFPSAETKVHAKPACKDVAFGCPVGYECRTPEKGCKSHCDCYDPVANKSLPQGCPIRVRPCQEGRFCVPDTAGECYSCNCDSEYALELPYTTCLRASVIRGKRCCIMSRARD</sequence>
<evidence type="ECO:0000313" key="2">
    <source>
        <dbReference type="Proteomes" id="UP001321473"/>
    </source>
</evidence>
<proteinExistence type="predicted"/>
<evidence type="ECO:0000313" key="1">
    <source>
        <dbReference type="EMBL" id="KAK8786271.1"/>
    </source>
</evidence>
<dbReference type="AlphaFoldDB" id="A0AAQ4FHT6"/>
<gene>
    <name evidence="1" type="ORF">V5799_023954</name>
</gene>
<comment type="caution">
    <text evidence="1">The sequence shown here is derived from an EMBL/GenBank/DDBJ whole genome shotgun (WGS) entry which is preliminary data.</text>
</comment>
<organism evidence="1 2">
    <name type="scientific">Amblyomma americanum</name>
    <name type="common">Lone star tick</name>
    <dbReference type="NCBI Taxonomy" id="6943"/>
    <lineage>
        <taxon>Eukaryota</taxon>
        <taxon>Metazoa</taxon>
        <taxon>Ecdysozoa</taxon>
        <taxon>Arthropoda</taxon>
        <taxon>Chelicerata</taxon>
        <taxon>Arachnida</taxon>
        <taxon>Acari</taxon>
        <taxon>Parasitiformes</taxon>
        <taxon>Ixodida</taxon>
        <taxon>Ixodoidea</taxon>
        <taxon>Ixodidae</taxon>
        <taxon>Amblyomminae</taxon>
        <taxon>Amblyomma</taxon>
    </lineage>
</organism>